<dbReference type="InterPro" id="IPR006665">
    <property type="entry name" value="OmpA-like"/>
</dbReference>
<feature type="region of interest" description="Disordered" evidence="5">
    <location>
        <begin position="352"/>
        <end position="375"/>
    </location>
</feature>
<evidence type="ECO:0000256" key="4">
    <source>
        <dbReference type="PROSITE-ProRule" id="PRU00473"/>
    </source>
</evidence>
<evidence type="ECO:0000256" key="2">
    <source>
        <dbReference type="ARBA" id="ARBA00023136"/>
    </source>
</evidence>
<evidence type="ECO:0000256" key="5">
    <source>
        <dbReference type="SAM" id="MobiDB-lite"/>
    </source>
</evidence>
<dbReference type="EMBL" id="JBHMBW010000108">
    <property type="protein sequence ID" value="MFB9631768.1"/>
    <property type="molecule type" value="Genomic_DNA"/>
</dbReference>
<evidence type="ECO:0000313" key="8">
    <source>
        <dbReference type="EMBL" id="MFB9631768.1"/>
    </source>
</evidence>
<dbReference type="Proteomes" id="UP001589532">
    <property type="component" value="Unassembled WGS sequence"/>
</dbReference>
<comment type="caution">
    <text evidence="8">The sequence shown here is derived from an EMBL/GenBank/DDBJ whole genome shotgun (WGS) entry which is preliminary data.</text>
</comment>
<dbReference type="PANTHER" id="PTHR30329">
    <property type="entry name" value="STATOR ELEMENT OF FLAGELLAR MOTOR COMPLEX"/>
    <property type="match status" value="1"/>
</dbReference>
<feature type="signal peptide" evidence="6">
    <location>
        <begin position="1"/>
        <end position="23"/>
    </location>
</feature>
<evidence type="ECO:0000256" key="1">
    <source>
        <dbReference type="ARBA" id="ARBA00004442"/>
    </source>
</evidence>
<evidence type="ECO:0000259" key="7">
    <source>
        <dbReference type="PROSITE" id="PS51123"/>
    </source>
</evidence>
<dbReference type="InterPro" id="IPR036737">
    <property type="entry name" value="OmpA-like_sf"/>
</dbReference>
<sequence>MRTTRTTVLLLAAAVLCACGAHSPTTGNRTAPATTPPPASPSVTGSPSAARSPSASAAPAGTLVREGLVGLHGSNPFKVEVKALERGSDLTVLKMEITATGEGGSSGDFGYDGLPTQSVSFGKFRLFDPVGRKVYFTLREYDAEGRAFGTRHGTPTTENYPDDFRAGVRYPVEVYFPPLPAGVRQVSIVPDMAMAPFTGVPVTDGAAPPVARQRDETDTPAAGSTFQWPVVPPSGKIWSGVSDVHELIETPQRTTEQQGAQETIGLRTDVLFRFDKADLSDKAASVLDEVVEETRVRADPAKPPILIEGHTDSKGEPAYNQNLSVKRAEAVRGYLAGKLGDAYVYKATGKGESEPIADNTKQDGSDNPEGRARNRRVEISYQIKQDLPGTTTTTGPPVDKVRGSVRGPAPFRADAGPVVGSLSVKHFSDRLRVDVHPFYRDGAYLVAAFDVVLESSEMFIPVPGPFSGGSHAFSSGSDYGTISLIDPATQARYLPLKMSTEFVENSVLTLEKGEVNRSYVYFPAPADSARSITLEAEGLGTVPDVPIS</sequence>
<reference evidence="8 9" key="1">
    <citation type="submission" date="2024-09" db="EMBL/GenBank/DDBJ databases">
        <authorList>
            <person name="Sun Q."/>
            <person name="Mori K."/>
        </authorList>
    </citation>
    <scope>NUCLEOTIDE SEQUENCE [LARGE SCALE GENOMIC DNA]</scope>
    <source>
        <strain evidence="8 9">JCM 3143</strain>
    </source>
</reference>
<feature type="chain" id="PRO_5047380469" evidence="6">
    <location>
        <begin position="24"/>
        <end position="548"/>
    </location>
</feature>
<keyword evidence="2 4" id="KW-0472">Membrane</keyword>
<organism evidence="8 9">
    <name type="scientific">Nonomuraea helvata</name>
    <dbReference type="NCBI Taxonomy" id="37484"/>
    <lineage>
        <taxon>Bacteria</taxon>
        <taxon>Bacillati</taxon>
        <taxon>Actinomycetota</taxon>
        <taxon>Actinomycetes</taxon>
        <taxon>Streptosporangiales</taxon>
        <taxon>Streptosporangiaceae</taxon>
        <taxon>Nonomuraea</taxon>
    </lineage>
</organism>
<dbReference type="PRINTS" id="PR01021">
    <property type="entry name" value="OMPADOMAIN"/>
</dbReference>
<feature type="compositionally biased region" description="Basic and acidic residues" evidence="5">
    <location>
        <begin position="360"/>
        <end position="375"/>
    </location>
</feature>
<dbReference type="SUPFAM" id="SSF103088">
    <property type="entry name" value="OmpA-like"/>
    <property type="match status" value="1"/>
</dbReference>
<feature type="region of interest" description="Disordered" evidence="5">
    <location>
        <begin position="25"/>
        <end position="59"/>
    </location>
</feature>
<protein>
    <submittedName>
        <fullName evidence="8">OmpA family protein</fullName>
    </submittedName>
</protein>
<keyword evidence="3" id="KW-0998">Cell outer membrane</keyword>
<feature type="compositionally biased region" description="Low complexity" evidence="5">
    <location>
        <begin position="41"/>
        <end position="59"/>
    </location>
</feature>
<dbReference type="InterPro" id="IPR006664">
    <property type="entry name" value="OMP_bac"/>
</dbReference>
<dbReference type="PANTHER" id="PTHR30329:SF21">
    <property type="entry name" value="LIPOPROTEIN YIAD-RELATED"/>
    <property type="match status" value="1"/>
</dbReference>
<feature type="domain" description="OmpA-like" evidence="7">
    <location>
        <begin position="259"/>
        <end position="385"/>
    </location>
</feature>
<dbReference type="CDD" id="cd07185">
    <property type="entry name" value="OmpA_C-like"/>
    <property type="match status" value="1"/>
</dbReference>
<dbReference type="PROSITE" id="PS51257">
    <property type="entry name" value="PROKAR_LIPOPROTEIN"/>
    <property type="match status" value="1"/>
</dbReference>
<keyword evidence="9" id="KW-1185">Reference proteome</keyword>
<dbReference type="Gene3D" id="3.30.1330.60">
    <property type="entry name" value="OmpA-like domain"/>
    <property type="match status" value="1"/>
</dbReference>
<dbReference type="RefSeq" id="WP_344994027.1">
    <property type="nucleotide sequence ID" value="NZ_BAAAXV010000008.1"/>
</dbReference>
<evidence type="ECO:0000313" key="9">
    <source>
        <dbReference type="Proteomes" id="UP001589532"/>
    </source>
</evidence>
<dbReference type="Pfam" id="PF00691">
    <property type="entry name" value="OmpA"/>
    <property type="match status" value="1"/>
</dbReference>
<evidence type="ECO:0000256" key="3">
    <source>
        <dbReference type="ARBA" id="ARBA00023237"/>
    </source>
</evidence>
<accession>A0ABV5SJ89</accession>
<evidence type="ECO:0000256" key="6">
    <source>
        <dbReference type="SAM" id="SignalP"/>
    </source>
</evidence>
<name>A0ABV5SJ89_9ACTN</name>
<dbReference type="InterPro" id="IPR050330">
    <property type="entry name" value="Bact_OuterMem_StrucFunc"/>
</dbReference>
<proteinExistence type="predicted"/>
<comment type="subcellular location">
    <subcellularLocation>
        <location evidence="1">Cell outer membrane</location>
    </subcellularLocation>
</comment>
<keyword evidence="6" id="KW-0732">Signal</keyword>
<gene>
    <name evidence="8" type="ORF">ACFFSA_52655</name>
</gene>
<dbReference type="PROSITE" id="PS51123">
    <property type="entry name" value="OMPA_2"/>
    <property type="match status" value="1"/>
</dbReference>